<evidence type="ECO:0000256" key="5">
    <source>
        <dbReference type="ARBA" id="ARBA00018141"/>
    </source>
</evidence>
<evidence type="ECO:0000256" key="4">
    <source>
        <dbReference type="ARBA" id="ARBA00012982"/>
    </source>
</evidence>
<organism evidence="11 12">
    <name type="scientific">Leptospira inadai serovar Lyme str. 10</name>
    <dbReference type="NCBI Taxonomy" id="1049790"/>
    <lineage>
        <taxon>Bacteria</taxon>
        <taxon>Pseudomonadati</taxon>
        <taxon>Spirochaetota</taxon>
        <taxon>Spirochaetia</taxon>
        <taxon>Leptospirales</taxon>
        <taxon>Leptospiraceae</taxon>
        <taxon>Leptospira</taxon>
    </lineage>
</organism>
<evidence type="ECO:0000313" key="12">
    <source>
        <dbReference type="Proteomes" id="UP000018719"/>
    </source>
</evidence>
<keyword evidence="7" id="KW-0862">Zinc</keyword>
<comment type="similarity">
    <text evidence="3">Belongs to the PTPS family. QueD subfamily.</text>
</comment>
<evidence type="ECO:0000256" key="10">
    <source>
        <dbReference type="ARBA" id="ARBA00048807"/>
    </source>
</evidence>
<evidence type="ECO:0000256" key="2">
    <source>
        <dbReference type="ARBA" id="ARBA00005061"/>
    </source>
</evidence>
<evidence type="ECO:0000256" key="6">
    <source>
        <dbReference type="ARBA" id="ARBA00022723"/>
    </source>
</evidence>
<comment type="caution">
    <text evidence="11">The sequence shown here is derived from an EMBL/GenBank/DDBJ whole genome shotgun (WGS) entry which is preliminary data.</text>
</comment>
<evidence type="ECO:0000256" key="8">
    <source>
        <dbReference type="ARBA" id="ARBA00023239"/>
    </source>
</evidence>
<name>V6H9Y5_9LEPT</name>
<dbReference type="PANTHER" id="PTHR12589:SF7">
    <property type="entry name" value="6-PYRUVOYL TETRAHYDROBIOPTERIN SYNTHASE"/>
    <property type="match status" value="1"/>
</dbReference>
<dbReference type="STRING" id="1049790.LEP1GSC047_1158"/>
<comment type="pathway">
    <text evidence="2">Purine metabolism; 7-cyano-7-deazaguanine biosynthesis.</text>
</comment>
<keyword evidence="6" id="KW-0479">Metal-binding</keyword>
<dbReference type="EMBL" id="AHMM02000025">
    <property type="protein sequence ID" value="EQA35078.1"/>
    <property type="molecule type" value="Genomic_DNA"/>
</dbReference>
<evidence type="ECO:0000256" key="9">
    <source>
        <dbReference type="ARBA" id="ARBA00031449"/>
    </source>
</evidence>
<evidence type="ECO:0000256" key="1">
    <source>
        <dbReference type="ARBA" id="ARBA00001947"/>
    </source>
</evidence>
<protein>
    <recommendedName>
        <fullName evidence="5">6-carboxy-5,6,7,8-tetrahydropterin synthase</fullName>
        <ecNumber evidence="4">4.1.2.50</ecNumber>
    </recommendedName>
    <alternativeName>
        <fullName evidence="9">Queuosine biosynthesis protein QueD</fullName>
    </alternativeName>
</protein>
<dbReference type="Proteomes" id="UP000018719">
    <property type="component" value="Unassembled WGS sequence"/>
</dbReference>
<dbReference type="GO" id="GO:0070497">
    <property type="term" value="F:6-carboxytetrahydropterin synthase activity"/>
    <property type="evidence" value="ECO:0007669"/>
    <property type="project" value="UniProtKB-EC"/>
</dbReference>
<dbReference type="GO" id="GO:0046872">
    <property type="term" value="F:metal ion binding"/>
    <property type="evidence" value="ECO:0007669"/>
    <property type="project" value="UniProtKB-KW"/>
</dbReference>
<reference evidence="11 12" key="1">
    <citation type="submission" date="2013-05" db="EMBL/GenBank/DDBJ databases">
        <authorList>
            <person name="Harkins D.M."/>
            <person name="Durkin A.S."/>
            <person name="Brinkac L.M."/>
            <person name="Haft D.H."/>
            <person name="Selengut J.D."/>
            <person name="Sanka R."/>
            <person name="DePew J."/>
            <person name="Purushe J."/>
            <person name="Hartskeerl R.A."/>
            <person name="Ahmed A."/>
            <person name="van der Linden H."/>
            <person name="Goris M.G.A."/>
            <person name="Vinetz J.M."/>
            <person name="Sutton G.G."/>
            <person name="Nierman W.C."/>
            <person name="Fouts D.E."/>
        </authorList>
    </citation>
    <scope>NUCLEOTIDE SEQUENCE [LARGE SCALE GENOMIC DNA]</scope>
    <source>
        <strain evidence="11 12">10</strain>
    </source>
</reference>
<dbReference type="Pfam" id="PF01242">
    <property type="entry name" value="PTPS"/>
    <property type="match status" value="1"/>
</dbReference>
<proteinExistence type="inferred from homology"/>
<comment type="cofactor">
    <cofactor evidence="1">
        <name>Zn(2+)</name>
        <dbReference type="ChEBI" id="CHEBI:29105"/>
    </cofactor>
</comment>
<accession>V6H9Y5</accession>
<evidence type="ECO:0000256" key="7">
    <source>
        <dbReference type="ARBA" id="ARBA00022833"/>
    </source>
</evidence>
<dbReference type="PANTHER" id="PTHR12589">
    <property type="entry name" value="PYRUVOYL TETRAHYDROBIOPTERIN SYNTHASE"/>
    <property type="match status" value="1"/>
</dbReference>
<dbReference type="Gene3D" id="3.30.479.10">
    <property type="entry name" value="6-pyruvoyl tetrahydropterin synthase/QueD"/>
    <property type="match status" value="1"/>
</dbReference>
<gene>
    <name evidence="11" type="ORF">LEP1GSC047_1158</name>
</gene>
<evidence type="ECO:0000313" key="11">
    <source>
        <dbReference type="EMBL" id="EQA35078.1"/>
    </source>
</evidence>
<dbReference type="EC" id="4.1.2.50" evidence="4"/>
<dbReference type="SUPFAM" id="SSF55620">
    <property type="entry name" value="Tetrahydrobiopterin biosynthesis enzymes-like"/>
    <property type="match status" value="1"/>
</dbReference>
<dbReference type="UniPathway" id="UPA00391"/>
<sequence>MDFAEVSKFVKPLLDNYLDHYLLNEIEGLENPTSENICIWLWEKLKPQLPLLRKITLHETCTSACIYEGPRHVASK</sequence>
<dbReference type="AlphaFoldDB" id="V6H9Y5"/>
<evidence type="ECO:0000256" key="3">
    <source>
        <dbReference type="ARBA" id="ARBA00008900"/>
    </source>
</evidence>
<dbReference type="InterPro" id="IPR007115">
    <property type="entry name" value="6-PTP_synth/QueD"/>
</dbReference>
<comment type="catalytic activity">
    <reaction evidence="10">
        <text>7,8-dihydroneopterin 3'-triphosphate + H2O = 6-carboxy-5,6,7,8-tetrahydropterin + triphosphate + acetaldehyde + 2 H(+)</text>
        <dbReference type="Rhea" id="RHEA:27966"/>
        <dbReference type="ChEBI" id="CHEBI:15343"/>
        <dbReference type="ChEBI" id="CHEBI:15377"/>
        <dbReference type="ChEBI" id="CHEBI:15378"/>
        <dbReference type="ChEBI" id="CHEBI:18036"/>
        <dbReference type="ChEBI" id="CHEBI:58462"/>
        <dbReference type="ChEBI" id="CHEBI:61032"/>
        <dbReference type="EC" id="4.1.2.50"/>
    </reaction>
</comment>
<dbReference type="InterPro" id="IPR038418">
    <property type="entry name" value="6-PTP_synth/QueD_sf"/>
</dbReference>
<keyword evidence="8" id="KW-0456">Lyase</keyword>